<evidence type="ECO:0000256" key="3">
    <source>
        <dbReference type="SAM" id="SignalP"/>
    </source>
</evidence>
<dbReference type="GO" id="GO:0016020">
    <property type="term" value="C:membrane"/>
    <property type="evidence" value="ECO:0007669"/>
    <property type="project" value="GOC"/>
</dbReference>
<keyword evidence="3" id="KW-0732">Signal</keyword>
<dbReference type="UniPathway" id="UPA00196"/>
<gene>
    <name evidence="4" type="primary">GPI12</name>
    <name evidence="4" type="ORF">PC9H_008585</name>
</gene>
<dbReference type="VEuPathDB" id="FungiDB:PC9H_008585"/>
<dbReference type="SUPFAM" id="SSF102588">
    <property type="entry name" value="LmbE-like"/>
    <property type="match status" value="1"/>
</dbReference>
<feature type="chain" id="PRO_5034262366" description="N-acetylglucosaminylphosphatidylinositol deacetylase" evidence="3">
    <location>
        <begin position="26"/>
        <end position="284"/>
    </location>
</feature>
<dbReference type="InterPro" id="IPR003737">
    <property type="entry name" value="GlcNAc_PI_deacetylase-related"/>
</dbReference>
<evidence type="ECO:0000313" key="4">
    <source>
        <dbReference type="EMBL" id="KAF7426218.1"/>
    </source>
</evidence>
<organism evidence="4 5">
    <name type="scientific">Pleurotus ostreatus</name>
    <name type="common">Oyster mushroom</name>
    <name type="synonym">White-rot fungus</name>
    <dbReference type="NCBI Taxonomy" id="5322"/>
    <lineage>
        <taxon>Eukaryota</taxon>
        <taxon>Fungi</taxon>
        <taxon>Dikarya</taxon>
        <taxon>Basidiomycota</taxon>
        <taxon>Agaricomycotina</taxon>
        <taxon>Agaricomycetes</taxon>
        <taxon>Agaricomycetidae</taxon>
        <taxon>Agaricales</taxon>
        <taxon>Pleurotineae</taxon>
        <taxon>Pleurotaceae</taxon>
        <taxon>Pleurotus</taxon>
    </lineage>
</organism>
<dbReference type="Gene3D" id="3.40.50.10320">
    <property type="entry name" value="LmbE-like"/>
    <property type="match status" value="1"/>
</dbReference>
<dbReference type="GO" id="GO:0005783">
    <property type="term" value="C:endoplasmic reticulum"/>
    <property type="evidence" value="ECO:0007669"/>
    <property type="project" value="TreeGrafter"/>
</dbReference>
<name>A0A8H6ZP22_PLEOS</name>
<reference evidence="4" key="1">
    <citation type="submission" date="2019-07" db="EMBL/GenBank/DDBJ databases">
        <authorList>
            <person name="Palmer J.M."/>
        </authorList>
    </citation>
    <scope>NUCLEOTIDE SEQUENCE</scope>
    <source>
        <strain evidence="4">PC9</strain>
    </source>
</reference>
<dbReference type="GeneID" id="59378403"/>
<evidence type="ECO:0000313" key="5">
    <source>
        <dbReference type="Proteomes" id="UP000623687"/>
    </source>
</evidence>
<dbReference type="GO" id="GO:0006506">
    <property type="term" value="P:GPI anchor biosynthetic process"/>
    <property type="evidence" value="ECO:0007669"/>
    <property type="project" value="UniProtKB-UniPathway"/>
</dbReference>
<evidence type="ECO:0000256" key="2">
    <source>
        <dbReference type="ARBA" id="ARBA00012176"/>
    </source>
</evidence>
<protein>
    <recommendedName>
        <fullName evidence="2">N-acetylglucosaminylphosphatidylinositol deacetylase</fullName>
        <ecNumber evidence="2">3.5.1.89</ecNumber>
    </recommendedName>
</protein>
<accession>A0A8H6ZP22</accession>
<dbReference type="GO" id="GO:0000225">
    <property type="term" value="F:N-acetylglucosaminylphosphatidylinositol deacetylase activity"/>
    <property type="evidence" value="ECO:0007669"/>
    <property type="project" value="UniProtKB-EC"/>
</dbReference>
<comment type="similarity">
    <text evidence="1">Belongs to the PIGL family.</text>
</comment>
<proteinExistence type="inferred from homology"/>
<dbReference type="AlphaFoldDB" id="A0A8H6ZP22"/>
<comment type="caution">
    <text evidence="4">The sequence shown here is derived from an EMBL/GenBank/DDBJ whole genome shotgun (WGS) entry which is preliminary data.</text>
</comment>
<feature type="signal peptide" evidence="3">
    <location>
        <begin position="1"/>
        <end position="25"/>
    </location>
</feature>
<dbReference type="InterPro" id="IPR024078">
    <property type="entry name" value="LmbE-like_dom_sf"/>
</dbReference>
<dbReference type="Proteomes" id="UP000623687">
    <property type="component" value="Unassembled WGS sequence"/>
</dbReference>
<dbReference type="EMBL" id="JACETU010000006">
    <property type="protein sequence ID" value="KAF7426218.1"/>
    <property type="molecule type" value="Genomic_DNA"/>
</dbReference>
<dbReference type="EC" id="3.5.1.89" evidence="2"/>
<dbReference type="OrthoDB" id="440160at2759"/>
<dbReference type="PANTHER" id="PTHR12993">
    <property type="entry name" value="N-ACETYLGLUCOSAMINYL-PHOSPHATIDYLINOSITOL DE-N-ACETYLASE-RELATED"/>
    <property type="match status" value="1"/>
</dbReference>
<dbReference type="Pfam" id="PF02585">
    <property type="entry name" value="PIG-L"/>
    <property type="match status" value="1"/>
</dbReference>
<sequence>MRRSSRLICGFLLLSVLLLFWPAQSHHAPSFVADASPGSKPGGILLVTAHPDDECMFFAPTLLALLQDPRYAPHVHSLCLSTGDADGLGDTRVLELERSLDVLGVVKGNRKIVNHPALRDNITTEWDAAVIGDFVWQYITEHNIEAILTFDSGGVSGHPNHKSIPQAIAALAAEMEAPLASDPSSTYPRVFTLVSEPLFKKYTGPLGAVLVPLTRSKDPLVFTSSVKQYRQALAAMQAHESQLVWFRWLYVHFSRYMWVNEWKRLPIPSPHNLGKRGGGCTGEL</sequence>
<keyword evidence="5" id="KW-1185">Reference proteome</keyword>
<evidence type="ECO:0000256" key="1">
    <source>
        <dbReference type="ARBA" id="ARBA00006066"/>
    </source>
</evidence>
<dbReference type="PANTHER" id="PTHR12993:SF11">
    <property type="entry name" value="N-ACETYLGLUCOSAMINYL-PHOSPHATIDYLINOSITOL DE-N-ACETYLASE"/>
    <property type="match status" value="1"/>
</dbReference>
<dbReference type="RefSeq" id="XP_036629522.1">
    <property type="nucleotide sequence ID" value="XM_036778094.1"/>
</dbReference>